<sequence length="136" mass="15647">MYSYQQQWNNMNGYPQSWNNWYYRNPAFQPYYPAGQQVYSNPLYGWNYHNYAQGTYNYSNPYTHSYGYGGYTGNGAPNASSFNVADLQKTVINYFQDEEGQLDLDKMMSTTGQVMKTVQQVSPLVKGIGSFVKGIK</sequence>
<accession>A0A931HY48</accession>
<evidence type="ECO:0000313" key="2">
    <source>
        <dbReference type="Proteomes" id="UP000614490"/>
    </source>
</evidence>
<dbReference type="EMBL" id="JADZSC010000004">
    <property type="protein sequence ID" value="MBH0231574.1"/>
    <property type="molecule type" value="Genomic_DNA"/>
</dbReference>
<proteinExistence type="predicted"/>
<comment type="caution">
    <text evidence="1">The sequence shown here is derived from an EMBL/GenBank/DDBJ whole genome shotgun (WGS) entry which is preliminary data.</text>
</comment>
<dbReference type="InterPro" id="IPR025555">
    <property type="entry name" value="YppG"/>
</dbReference>
<dbReference type="RefSeq" id="WP_197318213.1">
    <property type="nucleotide sequence ID" value="NZ_JADZSC010000004.1"/>
</dbReference>
<evidence type="ECO:0000313" key="1">
    <source>
        <dbReference type="EMBL" id="MBH0231574.1"/>
    </source>
</evidence>
<organism evidence="1 2">
    <name type="scientific">Halobacillus yeomjeoni</name>
    <dbReference type="NCBI Taxonomy" id="311194"/>
    <lineage>
        <taxon>Bacteria</taxon>
        <taxon>Bacillati</taxon>
        <taxon>Bacillota</taxon>
        <taxon>Bacilli</taxon>
        <taxon>Bacillales</taxon>
        <taxon>Bacillaceae</taxon>
        <taxon>Halobacillus</taxon>
    </lineage>
</organism>
<evidence type="ECO:0008006" key="3">
    <source>
        <dbReference type="Google" id="ProtNLM"/>
    </source>
</evidence>
<gene>
    <name evidence="1" type="ORF">H0267_15295</name>
</gene>
<dbReference type="Pfam" id="PF14179">
    <property type="entry name" value="YppG"/>
    <property type="match status" value="1"/>
</dbReference>
<dbReference type="AlphaFoldDB" id="A0A931HY48"/>
<reference evidence="1 2" key="1">
    <citation type="journal article" date="2005" name="Int. J. Syst. Evol. Microbiol.">
        <title>Halobacillus yeomjeoni sp. nov., isolated from a marine solar saltern in Korea.</title>
        <authorList>
            <person name="Yoon J.H."/>
            <person name="Kang S.J."/>
            <person name="Lee C.H."/>
            <person name="Oh H.W."/>
            <person name="Oh T.K."/>
        </authorList>
    </citation>
    <scope>NUCLEOTIDE SEQUENCE [LARGE SCALE GENOMIC DNA]</scope>
    <source>
        <strain evidence="1 2">KCTC 3957</strain>
    </source>
</reference>
<protein>
    <recommendedName>
        <fullName evidence="3">YppG-like protein</fullName>
    </recommendedName>
</protein>
<dbReference type="Proteomes" id="UP000614490">
    <property type="component" value="Unassembled WGS sequence"/>
</dbReference>
<name>A0A931HY48_9BACI</name>
<keyword evidence="2" id="KW-1185">Reference proteome</keyword>